<feature type="compositionally biased region" description="Gly residues" evidence="2">
    <location>
        <begin position="344"/>
        <end position="357"/>
    </location>
</feature>
<feature type="compositionally biased region" description="Low complexity" evidence="2">
    <location>
        <begin position="546"/>
        <end position="557"/>
    </location>
</feature>
<keyword evidence="1" id="KW-0175">Coiled coil</keyword>
<evidence type="ECO:0000313" key="4">
    <source>
        <dbReference type="Proteomes" id="UP001216907"/>
    </source>
</evidence>
<feature type="compositionally biased region" description="Gly residues" evidence="2">
    <location>
        <begin position="558"/>
        <end position="574"/>
    </location>
</feature>
<evidence type="ECO:0000256" key="1">
    <source>
        <dbReference type="SAM" id="Coils"/>
    </source>
</evidence>
<accession>A0ABT6F766</accession>
<feature type="compositionally biased region" description="Low complexity" evidence="2">
    <location>
        <begin position="327"/>
        <end position="343"/>
    </location>
</feature>
<feature type="region of interest" description="Disordered" evidence="2">
    <location>
        <begin position="637"/>
        <end position="697"/>
    </location>
</feature>
<feature type="coiled-coil region" evidence="1">
    <location>
        <begin position="82"/>
        <end position="109"/>
    </location>
</feature>
<feature type="compositionally biased region" description="Gly residues" evidence="2">
    <location>
        <begin position="394"/>
        <end position="415"/>
    </location>
</feature>
<feature type="compositionally biased region" description="Gly residues" evidence="2">
    <location>
        <begin position="313"/>
        <end position="326"/>
    </location>
</feature>
<feature type="compositionally biased region" description="Low complexity" evidence="2">
    <location>
        <begin position="637"/>
        <end position="664"/>
    </location>
</feature>
<dbReference type="EMBL" id="JARRAG010000001">
    <property type="protein sequence ID" value="MDG3003421.1"/>
    <property type="molecule type" value="Genomic_DNA"/>
</dbReference>
<proteinExistence type="predicted"/>
<protein>
    <submittedName>
        <fullName evidence="3">Uncharacterized protein</fullName>
    </submittedName>
</protein>
<evidence type="ECO:0000313" key="3">
    <source>
        <dbReference type="EMBL" id="MDG3003421.1"/>
    </source>
</evidence>
<dbReference type="RefSeq" id="WP_277859772.1">
    <property type="nucleotide sequence ID" value="NZ_JARRAG010000001.1"/>
</dbReference>
<keyword evidence="4" id="KW-1185">Reference proteome</keyword>
<dbReference type="Proteomes" id="UP001216907">
    <property type="component" value="Unassembled WGS sequence"/>
</dbReference>
<feature type="compositionally biased region" description="Gly residues" evidence="2">
    <location>
        <begin position="367"/>
        <end position="382"/>
    </location>
</feature>
<gene>
    <name evidence="3" type="ORF">PZE19_06560</name>
</gene>
<sequence length="809" mass="81093">MVALIVASLGGTLHLVVVIHRRSLSAARLAKALEVAARPVVETAPAPAPEPPKVVAATLKAVEKPKPPPPQAPAEDPTPKALAQLNEAAAHEAEEARRLDREVGSLEQARLAASAEAEKWRRREMLVKQQVALLDRQAQKIARDVDAYAAQRDVLARERDALKAAVANAPGEGSYAVLPYQGENGTWKRPIVIECNAGSVTIRPDGPTFSLLDLSGLINPRSSPVVVAIARELLKIQTSASPDGSPVTPYFVFLVRPDGIRAYYEARARLEPLGIAFGYELVEKDLKIHVPNFDDVDTWDGSPSIGVKPSGLVGAGAGPTGGGNDKPGGSPLASGGLSWPGSGTSPGQGGNDRGGVLAGAFDLRRGQGAGDGGGDGVGGEGGSPDEFVWPSGRPGAGPAGSPEHGGGSAGGGGRGRAALGSASGGRGSLNPGRRPGSGTGSGGSAPNGDGAALGSVLDRLPDFERSGGGADTGDVIGAKPGANELGEGAGTGNLLGDASGGRRPIRSTDATGGSPISGGTVPGRSWKSDGTGRRSTGGAGSLPTDLQPAPLAAAPATGAGGAGGLMWGGSGGDAPTGPRTPQEASVSGVNDASAAGGAETRATGDGPAGKPTGAKGIVPSSPAAIAAAKAAARLGIGSSSSSSASTTNGAASPGLMLGADPDAGSHGGGSGSGGAAPKSPSDKVEMEPLIKDPDKKRPTAIEVPFEIVLACGADGVTIQPGGYRITSQALKDRKGEDLLVRNLEAVALKRAEVDPLIRPRPRVKFLVEDDGAPNFWEARRQVLFSGLNWPMTLQVAGVQNPRPLERGTW</sequence>
<organism evidence="3 4">
    <name type="scientific">Paludisphaera mucosa</name>
    <dbReference type="NCBI Taxonomy" id="3030827"/>
    <lineage>
        <taxon>Bacteria</taxon>
        <taxon>Pseudomonadati</taxon>
        <taxon>Planctomycetota</taxon>
        <taxon>Planctomycetia</taxon>
        <taxon>Isosphaerales</taxon>
        <taxon>Isosphaeraceae</taxon>
        <taxon>Paludisphaera</taxon>
    </lineage>
</organism>
<feature type="compositionally biased region" description="Gly residues" evidence="2">
    <location>
        <begin position="665"/>
        <end position="674"/>
    </location>
</feature>
<name>A0ABT6F766_9BACT</name>
<evidence type="ECO:0000256" key="2">
    <source>
        <dbReference type="SAM" id="MobiDB-lite"/>
    </source>
</evidence>
<feature type="compositionally biased region" description="Basic and acidic residues" evidence="2">
    <location>
        <begin position="680"/>
        <end position="697"/>
    </location>
</feature>
<comment type="caution">
    <text evidence="3">The sequence shown here is derived from an EMBL/GenBank/DDBJ whole genome shotgun (WGS) entry which is preliminary data.</text>
</comment>
<reference evidence="3 4" key="1">
    <citation type="submission" date="2023-03" db="EMBL/GenBank/DDBJ databases">
        <title>Paludisphaera mucosa sp. nov. a novel planctomycete from northern fen.</title>
        <authorList>
            <person name="Ivanova A."/>
        </authorList>
    </citation>
    <scope>NUCLEOTIDE SEQUENCE [LARGE SCALE GENOMIC DNA]</scope>
    <source>
        <strain evidence="3 4">Pla2</strain>
    </source>
</reference>
<feature type="compositionally biased region" description="Gly residues" evidence="2">
    <location>
        <begin position="435"/>
        <end position="445"/>
    </location>
</feature>
<feature type="region of interest" description="Disordered" evidence="2">
    <location>
        <begin position="304"/>
        <end position="617"/>
    </location>
</feature>